<dbReference type="EMBL" id="RDBM01000037">
    <property type="protein sequence ID" value="TXS25707.1"/>
    <property type="molecule type" value="Genomic_DNA"/>
</dbReference>
<dbReference type="PROSITE" id="PS50987">
    <property type="entry name" value="HTH_ARSR_2"/>
    <property type="match status" value="1"/>
</dbReference>
<dbReference type="InterPro" id="IPR036390">
    <property type="entry name" value="WH_DNA-bd_sf"/>
</dbReference>
<dbReference type="InterPro" id="IPR011991">
    <property type="entry name" value="ArsR-like_HTH"/>
</dbReference>
<evidence type="ECO:0000313" key="2">
    <source>
        <dbReference type="EMBL" id="TXS25707.1"/>
    </source>
</evidence>
<dbReference type="Pfam" id="PF12840">
    <property type="entry name" value="HTH_20"/>
    <property type="match status" value="1"/>
</dbReference>
<dbReference type="SMART" id="SM00418">
    <property type="entry name" value="HTH_ARSR"/>
    <property type="match status" value="1"/>
</dbReference>
<dbReference type="PRINTS" id="PR00778">
    <property type="entry name" value="HTHARSR"/>
</dbReference>
<dbReference type="CDD" id="cd00090">
    <property type="entry name" value="HTH_ARSR"/>
    <property type="match status" value="1"/>
</dbReference>
<organism evidence="2">
    <name type="scientific">Streptomyces sp. gb1(2016)</name>
    <dbReference type="NCBI Taxonomy" id="1828321"/>
    <lineage>
        <taxon>Bacteria</taxon>
        <taxon>Bacillati</taxon>
        <taxon>Actinomycetota</taxon>
        <taxon>Actinomycetes</taxon>
        <taxon>Kitasatosporales</taxon>
        <taxon>Streptomycetaceae</taxon>
        <taxon>Streptomyces</taxon>
    </lineage>
</organism>
<feature type="domain" description="HTH arsR-type" evidence="1">
    <location>
        <begin position="21"/>
        <end position="115"/>
    </location>
</feature>
<evidence type="ECO:0000259" key="1">
    <source>
        <dbReference type="PROSITE" id="PS50987"/>
    </source>
</evidence>
<dbReference type="InterPro" id="IPR036388">
    <property type="entry name" value="WH-like_DNA-bd_sf"/>
</dbReference>
<sequence>MEPPVRSGATVTTNAARVLAHPSREEIRVEGVLHALSDPIRLRIVRQLAGATDEQACSRFDLPVSKSTTTHHFRVLRENGVIAQFYRGTAKLSCVRTEDLDALFPGLLDSVLAGVELQAERLGRADASAPAGPA</sequence>
<dbReference type="GO" id="GO:0003700">
    <property type="term" value="F:DNA-binding transcription factor activity"/>
    <property type="evidence" value="ECO:0007669"/>
    <property type="project" value="InterPro"/>
</dbReference>
<protein>
    <submittedName>
        <fullName evidence="2">Transcriptional regulator</fullName>
    </submittedName>
</protein>
<name>A0A652KQ28_9ACTN</name>
<dbReference type="SUPFAM" id="SSF46785">
    <property type="entry name" value="Winged helix' DNA-binding domain"/>
    <property type="match status" value="1"/>
</dbReference>
<dbReference type="RefSeq" id="WP_147985828.1">
    <property type="nucleotide sequence ID" value="NZ_RDBM01000037.1"/>
</dbReference>
<proteinExistence type="predicted"/>
<accession>A0A652KQ28</accession>
<comment type="caution">
    <text evidence="2">The sequence shown here is derived from an EMBL/GenBank/DDBJ whole genome shotgun (WGS) entry which is preliminary data.</text>
</comment>
<reference evidence="2" key="1">
    <citation type="submission" date="2018-10" db="EMBL/GenBank/DDBJ databases">
        <authorList>
            <person name="Hariharan J."/>
            <person name="Choudoir M.J."/>
            <person name="Diebold P."/>
            <person name="Panke-Buisse K."/>
            <person name="Campbell A.N."/>
            <person name="Buckley D.H."/>
        </authorList>
    </citation>
    <scope>NUCLEOTIDE SEQUENCE</scope>
    <source>
        <strain evidence="2">Gb1</strain>
    </source>
</reference>
<dbReference type="InterPro" id="IPR001845">
    <property type="entry name" value="HTH_ArsR_DNA-bd_dom"/>
</dbReference>
<dbReference type="Gene3D" id="1.10.10.10">
    <property type="entry name" value="Winged helix-like DNA-binding domain superfamily/Winged helix DNA-binding domain"/>
    <property type="match status" value="1"/>
</dbReference>
<gene>
    <name evidence="2" type="ORF">EAO74_36400</name>
</gene>
<dbReference type="AlphaFoldDB" id="A0A652KQ28"/>